<organism evidence="2 3">
    <name type="scientific">Desulfopila aestuarii DSM 18488</name>
    <dbReference type="NCBI Taxonomy" id="1121416"/>
    <lineage>
        <taxon>Bacteria</taxon>
        <taxon>Pseudomonadati</taxon>
        <taxon>Thermodesulfobacteriota</taxon>
        <taxon>Desulfobulbia</taxon>
        <taxon>Desulfobulbales</taxon>
        <taxon>Desulfocapsaceae</taxon>
        <taxon>Desulfopila</taxon>
    </lineage>
</organism>
<dbReference type="EMBL" id="FRFE01000005">
    <property type="protein sequence ID" value="SHO46227.1"/>
    <property type="molecule type" value="Genomic_DNA"/>
</dbReference>
<keyword evidence="1" id="KW-0175">Coiled coil</keyword>
<gene>
    <name evidence="2" type="ORF">SAMN02745220_01376</name>
</gene>
<keyword evidence="3" id="KW-1185">Reference proteome</keyword>
<proteinExistence type="predicted"/>
<dbReference type="AlphaFoldDB" id="A0A1M7Y2P3"/>
<sequence>MEDITDILAFEVKKEMADRYFGFRKRIEDDTAAYLHRLTISSLELENAIGFILIRLYILMHNKSLISTFLNLTGLPQDLFYDPYLLESPTIRKRVFAGATIRGFTQKGRFTNIFLDSYDQLAKHIQEYRETLEELTEEQETIREEINLFYRKNDIDTILSFIRRLDNPNGGTMNTMNPPENPALRHGLADQMRLHPPLPACEVLPTLPLLPDKKSILRQLKKIADTAFHDARSLDLKTLTKPQD</sequence>
<feature type="coiled-coil region" evidence="1">
    <location>
        <begin position="118"/>
        <end position="152"/>
    </location>
</feature>
<accession>A0A1M7Y2P3</accession>
<dbReference type="RefSeq" id="WP_073612718.1">
    <property type="nucleotide sequence ID" value="NZ_FRFE01000005.1"/>
</dbReference>
<evidence type="ECO:0000256" key="1">
    <source>
        <dbReference type="SAM" id="Coils"/>
    </source>
</evidence>
<reference evidence="2 3" key="1">
    <citation type="submission" date="2016-12" db="EMBL/GenBank/DDBJ databases">
        <authorList>
            <person name="Song W.-J."/>
            <person name="Kurnit D.M."/>
        </authorList>
    </citation>
    <scope>NUCLEOTIDE SEQUENCE [LARGE SCALE GENOMIC DNA]</scope>
    <source>
        <strain evidence="2 3">DSM 18488</strain>
    </source>
</reference>
<evidence type="ECO:0000313" key="3">
    <source>
        <dbReference type="Proteomes" id="UP000184603"/>
    </source>
</evidence>
<dbReference type="STRING" id="1121416.SAMN02745220_01376"/>
<protein>
    <submittedName>
        <fullName evidence="2">Uncharacterized protein</fullName>
    </submittedName>
</protein>
<name>A0A1M7Y2P3_9BACT</name>
<dbReference type="Proteomes" id="UP000184603">
    <property type="component" value="Unassembled WGS sequence"/>
</dbReference>
<dbReference type="OrthoDB" id="9788158at2"/>
<evidence type="ECO:0000313" key="2">
    <source>
        <dbReference type="EMBL" id="SHO46227.1"/>
    </source>
</evidence>